<organism evidence="6 7">
    <name type="scientific">Symbiodinium pilosum</name>
    <name type="common">Dinoflagellate</name>
    <dbReference type="NCBI Taxonomy" id="2952"/>
    <lineage>
        <taxon>Eukaryota</taxon>
        <taxon>Sar</taxon>
        <taxon>Alveolata</taxon>
        <taxon>Dinophyceae</taxon>
        <taxon>Suessiales</taxon>
        <taxon>Symbiodiniaceae</taxon>
        <taxon>Symbiodinium</taxon>
    </lineage>
</organism>
<sequence length="261" mass="27685">MLRLAYGFIFLVASVVAARRPVIISSDPGIDDSIALLLALSSPELDVRAVCINFGSLHNTSQLAQNALDVLALAGREDIPVFLGAADPLSQPFHDLGGPKFHGVDGLGGVRLPRSRASTNSSLTASEFIVHACRTWRPAPLLISLAPLTNVALALNFEPKLPEMCPDLFMMGGTVTAPGNVGPLSEANIANDPEAAARVLAAGFDTKVAALDVTMASWLTPEFLASLRVVPNFAGPFIWNITRFYERAYETVGGYEGGMPL</sequence>
<evidence type="ECO:0000256" key="4">
    <source>
        <dbReference type="SAM" id="SignalP"/>
    </source>
</evidence>
<evidence type="ECO:0000313" key="7">
    <source>
        <dbReference type="Proteomes" id="UP000649617"/>
    </source>
</evidence>
<evidence type="ECO:0000313" key="6">
    <source>
        <dbReference type="EMBL" id="CAE7528591.1"/>
    </source>
</evidence>
<dbReference type="InterPro" id="IPR001910">
    <property type="entry name" value="Inosine/uridine_hydrolase_dom"/>
</dbReference>
<evidence type="ECO:0000259" key="5">
    <source>
        <dbReference type="Pfam" id="PF01156"/>
    </source>
</evidence>
<reference evidence="6" key="1">
    <citation type="submission" date="2021-02" db="EMBL/GenBank/DDBJ databases">
        <authorList>
            <person name="Dougan E. K."/>
            <person name="Rhodes N."/>
            <person name="Thang M."/>
            <person name="Chan C."/>
        </authorList>
    </citation>
    <scope>NUCLEOTIDE SEQUENCE</scope>
</reference>
<dbReference type="OrthoDB" id="432381at2759"/>
<dbReference type="InterPro" id="IPR023186">
    <property type="entry name" value="IUNH"/>
</dbReference>
<keyword evidence="4" id="KW-0732">Signal</keyword>
<feature type="non-terminal residue" evidence="6">
    <location>
        <position position="1"/>
    </location>
</feature>
<dbReference type="AlphaFoldDB" id="A0A812TIV6"/>
<comment type="caution">
    <text evidence="6">The sequence shown here is derived from an EMBL/GenBank/DDBJ whole genome shotgun (WGS) entry which is preliminary data.</text>
</comment>
<dbReference type="Gene3D" id="3.90.245.10">
    <property type="entry name" value="Ribonucleoside hydrolase-like"/>
    <property type="match status" value="1"/>
</dbReference>
<name>A0A812TIV6_SYMPI</name>
<dbReference type="GO" id="GO:0008477">
    <property type="term" value="F:purine nucleosidase activity"/>
    <property type="evidence" value="ECO:0007669"/>
    <property type="project" value="TreeGrafter"/>
</dbReference>
<dbReference type="Pfam" id="PF01156">
    <property type="entry name" value="IU_nuc_hydro"/>
    <property type="match status" value="1"/>
</dbReference>
<evidence type="ECO:0000256" key="2">
    <source>
        <dbReference type="ARBA" id="ARBA00022801"/>
    </source>
</evidence>
<dbReference type="PANTHER" id="PTHR12304">
    <property type="entry name" value="INOSINE-URIDINE PREFERRING NUCLEOSIDE HYDROLASE"/>
    <property type="match status" value="1"/>
</dbReference>
<dbReference type="EMBL" id="CAJNIZ010031180">
    <property type="protein sequence ID" value="CAE7528591.1"/>
    <property type="molecule type" value="Genomic_DNA"/>
</dbReference>
<dbReference type="Proteomes" id="UP000649617">
    <property type="component" value="Unassembled WGS sequence"/>
</dbReference>
<dbReference type="SUPFAM" id="SSF53590">
    <property type="entry name" value="Nucleoside hydrolase"/>
    <property type="match status" value="1"/>
</dbReference>
<evidence type="ECO:0000256" key="3">
    <source>
        <dbReference type="ARBA" id="ARBA00023295"/>
    </source>
</evidence>
<dbReference type="GO" id="GO:0006152">
    <property type="term" value="P:purine nucleoside catabolic process"/>
    <property type="evidence" value="ECO:0007669"/>
    <property type="project" value="TreeGrafter"/>
</dbReference>
<proteinExistence type="inferred from homology"/>
<feature type="signal peptide" evidence="4">
    <location>
        <begin position="1"/>
        <end position="18"/>
    </location>
</feature>
<protein>
    <submittedName>
        <fullName evidence="6">URH1 protein</fullName>
    </submittedName>
</protein>
<feature type="chain" id="PRO_5033020391" evidence="4">
    <location>
        <begin position="19"/>
        <end position="261"/>
    </location>
</feature>
<feature type="domain" description="Inosine/uridine-preferring nucleoside hydrolase" evidence="5">
    <location>
        <begin position="22"/>
        <end position="257"/>
    </location>
</feature>
<keyword evidence="7" id="KW-1185">Reference proteome</keyword>
<keyword evidence="2" id="KW-0378">Hydrolase</keyword>
<keyword evidence="3" id="KW-0326">Glycosidase</keyword>
<comment type="similarity">
    <text evidence="1">Belongs to the IUNH family.</text>
</comment>
<dbReference type="GO" id="GO:0005829">
    <property type="term" value="C:cytosol"/>
    <property type="evidence" value="ECO:0007669"/>
    <property type="project" value="TreeGrafter"/>
</dbReference>
<accession>A0A812TIV6</accession>
<evidence type="ECO:0000256" key="1">
    <source>
        <dbReference type="ARBA" id="ARBA00009176"/>
    </source>
</evidence>
<gene>
    <name evidence="6" type="primary">URH1</name>
    <name evidence="6" type="ORF">SPIL2461_LOCUS13900</name>
</gene>
<dbReference type="PANTHER" id="PTHR12304:SF4">
    <property type="entry name" value="URIDINE NUCLEOSIDASE"/>
    <property type="match status" value="1"/>
</dbReference>
<dbReference type="InterPro" id="IPR036452">
    <property type="entry name" value="Ribo_hydro-like"/>
</dbReference>